<sequence length="63" mass="7149">MIEWFLGGKFPASEQTKETEMLSPLCALLLLKPMDIRSSRVLVTIPSLGPRRLRKSNKVSTYL</sequence>
<evidence type="ECO:0000313" key="2">
    <source>
        <dbReference type="Proteomes" id="UP001062846"/>
    </source>
</evidence>
<reference evidence="1" key="1">
    <citation type="submission" date="2022-02" db="EMBL/GenBank/DDBJ databases">
        <title>Plant Genome Project.</title>
        <authorList>
            <person name="Zhang R.-G."/>
        </authorList>
    </citation>
    <scope>NUCLEOTIDE SEQUENCE</scope>
    <source>
        <strain evidence="1">AT1</strain>
    </source>
</reference>
<accession>A0ACC0NC26</accession>
<dbReference type="EMBL" id="CM046393">
    <property type="protein sequence ID" value="KAI8550182.1"/>
    <property type="molecule type" value="Genomic_DNA"/>
</dbReference>
<evidence type="ECO:0000313" key="1">
    <source>
        <dbReference type="EMBL" id="KAI8550182.1"/>
    </source>
</evidence>
<dbReference type="Proteomes" id="UP001062846">
    <property type="component" value="Chromosome 6"/>
</dbReference>
<name>A0ACC0NC26_RHOML</name>
<comment type="caution">
    <text evidence="1">The sequence shown here is derived from an EMBL/GenBank/DDBJ whole genome shotgun (WGS) entry which is preliminary data.</text>
</comment>
<keyword evidence="2" id="KW-1185">Reference proteome</keyword>
<organism evidence="1 2">
    <name type="scientific">Rhododendron molle</name>
    <name type="common">Chinese azalea</name>
    <name type="synonym">Azalea mollis</name>
    <dbReference type="NCBI Taxonomy" id="49168"/>
    <lineage>
        <taxon>Eukaryota</taxon>
        <taxon>Viridiplantae</taxon>
        <taxon>Streptophyta</taxon>
        <taxon>Embryophyta</taxon>
        <taxon>Tracheophyta</taxon>
        <taxon>Spermatophyta</taxon>
        <taxon>Magnoliopsida</taxon>
        <taxon>eudicotyledons</taxon>
        <taxon>Gunneridae</taxon>
        <taxon>Pentapetalae</taxon>
        <taxon>asterids</taxon>
        <taxon>Ericales</taxon>
        <taxon>Ericaceae</taxon>
        <taxon>Ericoideae</taxon>
        <taxon>Rhodoreae</taxon>
        <taxon>Rhododendron</taxon>
    </lineage>
</organism>
<protein>
    <submittedName>
        <fullName evidence="1">Uncharacterized protein</fullName>
    </submittedName>
</protein>
<gene>
    <name evidence="1" type="ORF">RHMOL_Rhmol06G0085000</name>
</gene>
<proteinExistence type="predicted"/>